<dbReference type="AlphaFoldDB" id="A0A8R1IUK7"/>
<reference evidence="1" key="2">
    <citation type="submission" date="2022-06" db="UniProtKB">
        <authorList>
            <consortium name="EnsemblMetazoa"/>
        </authorList>
    </citation>
    <scope>IDENTIFICATION</scope>
    <source>
        <strain evidence="1">DF5081</strain>
    </source>
</reference>
<evidence type="ECO:0000313" key="2">
    <source>
        <dbReference type="Proteomes" id="UP000005237"/>
    </source>
</evidence>
<dbReference type="GO" id="GO:0045296">
    <property type="term" value="F:cadherin binding"/>
    <property type="evidence" value="ECO:0007669"/>
    <property type="project" value="InterPro"/>
</dbReference>
<reference evidence="2" key="1">
    <citation type="submission" date="2010-08" db="EMBL/GenBank/DDBJ databases">
        <authorList>
            <consortium name="Caenorhabditis japonica Sequencing Consortium"/>
            <person name="Wilson R.K."/>
        </authorList>
    </citation>
    <scope>NUCLEOTIDE SEQUENCE [LARGE SCALE GENOMIC DNA]</scope>
    <source>
        <strain evidence="2">DF5081</strain>
    </source>
</reference>
<accession>A0A8R1IUK7</accession>
<protein>
    <submittedName>
        <fullName evidence="1">Uncharacterized protein</fullName>
    </submittedName>
</protein>
<organism evidence="1 2">
    <name type="scientific">Caenorhabditis japonica</name>
    <dbReference type="NCBI Taxonomy" id="281687"/>
    <lineage>
        <taxon>Eukaryota</taxon>
        <taxon>Metazoa</taxon>
        <taxon>Ecdysozoa</taxon>
        <taxon>Nematoda</taxon>
        <taxon>Chromadorea</taxon>
        <taxon>Rhabditida</taxon>
        <taxon>Rhabditina</taxon>
        <taxon>Rhabditomorpha</taxon>
        <taxon>Rhabditoidea</taxon>
        <taxon>Rhabditidae</taxon>
        <taxon>Peloderinae</taxon>
        <taxon>Caenorhabditis</taxon>
    </lineage>
</organism>
<dbReference type="Proteomes" id="UP000005237">
    <property type="component" value="Unassembled WGS sequence"/>
</dbReference>
<dbReference type="InterPro" id="IPR013284">
    <property type="entry name" value="Beta-catenin"/>
</dbReference>
<dbReference type="GO" id="GO:0007155">
    <property type="term" value="P:cell adhesion"/>
    <property type="evidence" value="ECO:0007669"/>
    <property type="project" value="InterPro"/>
</dbReference>
<evidence type="ECO:0000313" key="1">
    <source>
        <dbReference type="EnsemblMetazoa" id="CJA42616.1"/>
    </source>
</evidence>
<name>A0A8R1IUK7_CAEJA</name>
<dbReference type="PANTHER" id="PTHR45976">
    <property type="entry name" value="ARMADILLO SEGMENT POLARITY PROTEIN"/>
    <property type="match status" value="1"/>
</dbReference>
<proteinExistence type="predicted"/>
<sequence length="217" mass="24543">MEPSNSRVQELRDAAIGKRSYTNEWMQNGYGPPAAAAAGPGAAPIRPPSMIGSNMSTVSNMSEMTTYSYGGLSVLSVNTECGQFDTWMNQSQQALSKVSYSSAENQDPMKMRKRMSIPEIIQNLRSPEMMNQVAAIRELEPVAKTYQLENTWSKKDLQPIIFALFEVLLPRPVENENVSIFRFHMPYCDDLYHFFVNKSRLESVRKCPEKAIFVVKN</sequence>
<dbReference type="EnsemblMetazoa" id="CJA42616.1">
    <property type="protein sequence ID" value="CJA42616.1"/>
    <property type="gene ID" value="WBGene00218464"/>
</dbReference>
<keyword evidence="2" id="KW-1185">Reference proteome</keyword>